<dbReference type="PROSITE" id="PS00383">
    <property type="entry name" value="TYR_PHOSPHATASE_1"/>
    <property type="match status" value="1"/>
</dbReference>
<feature type="domain" description="Tyrosine specific protein phosphatases" evidence="2">
    <location>
        <begin position="122"/>
        <end position="159"/>
    </location>
</feature>
<dbReference type="RefSeq" id="WP_111275227.1">
    <property type="nucleotide sequence ID" value="NZ_QFYS01000002.1"/>
</dbReference>
<dbReference type="AlphaFoldDB" id="A0A328BKX6"/>
<dbReference type="PANTHER" id="PTHR31126">
    <property type="entry name" value="TYROSINE-PROTEIN PHOSPHATASE"/>
    <property type="match status" value="1"/>
</dbReference>
<dbReference type="Proteomes" id="UP000249524">
    <property type="component" value="Unassembled WGS sequence"/>
</dbReference>
<gene>
    <name evidence="3" type="ORF">DJ019_06840</name>
</gene>
<proteinExistence type="inferred from homology"/>
<dbReference type="SUPFAM" id="SSF52799">
    <property type="entry name" value="(Phosphotyrosine protein) phosphatases II"/>
    <property type="match status" value="1"/>
</dbReference>
<comment type="similarity">
    <text evidence="1">Belongs to the protein-tyrosine phosphatase family.</text>
</comment>
<keyword evidence="4" id="KW-1185">Reference proteome</keyword>
<dbReference type="InterPro" id="IPR026893">
    <property type="entry name" value="Tyr/Ser_Pase_IphP-type"/>
</dbReference>
<dbReference type="EMBL" id="QFYS01000002">
    <property type="protein sequence ID" value="RAK67617.1"/>
    <property type="molecule type" value="Genomic_DNA"/>
</dbReference>
<evidence type="ECO:0000313" key="3">
    <source>
        <dbReference type="EMBL" id="RAK67617.1"/>
    </source>
</evidence>
<protein>
    <submittedName>
        <fullName evidence="3">Protein-tyrosine-phosphatase</fullName>
    </submittedName>
</protein>
<dbReference type="PROSITE" id="PS50056">
    <property type="entry name" value="TYR_PHOSPHATASE_2"/>
    <property type="match status" value="1"/>
</dbReference>
<reference evidence="3 4" key="1">
    <citation type="submission" date="2018-05" db="EMBL/GenBank/DDBJ databases">
        <authorList>
            <person name="Lanie J.A."/>
            <person name="Ng W.-L."/>
            <person name="Kazmierczak K.M."/>
            <person name="Andrzejewski T.M."/>
            <person name="Davidsen T.M."/>
            <person name="Wayne K.J."/>
            <person name="Tettelin H."/>
            <person name="Glass J.I."/>
            <person name="Rusch D."/>
            <person name="Podicherti R."/>
            <person name="Tsui H.-C.T."/>
            <person name="Winkler M.E."/>
        </authorList>
    </citation>
    <scope>NUCLEOTIDE SEQUENCE [LARGE SCALE GENOMIC DNA]</scope>
    <source>
        <strain evidence="3 4">BUT-10</strain>
    </source>
</reference>
<dbReference type="Pfam" id="PF13350">
    <property type="entry name" value="Y_phosphatase3"/>
    <property type="match status" value="1"/>
</dbReference>
<dbReference type="PANTHER" id="PTHR31126:SF1">
    <property type="entry name" value="TYROSINE SPECIFIC PROTEIN PHOSPHATASES DOMAIN-CONTAINING PROTEIN"/>
    <property type="match status" value="1"/>
</dbReference>
<sequence length="257" mass="29505">MTRRIAFEGIDNFRDFGDYDARGRRLKRGLLYRSAHHGKATDEDLRKLAELGLAVVVDLRRTNEREREPNRRWAGHAAQVIENDIGQDTADEWATFIQTSDLTPQSFRAYMLDYYDKLPFQRRHIDLYRRYFQALAQTEGPVLVHCAAGKDRTGILCALTHHVAGVHDDDIVADYLLTNDEERLQKRLPTIREVVREQTGREASDEALMTAMRVEAEYMAKAFEVILAAHGSLDGYLDEVLGLDDHVRGRIHDRLLG</sequence>
<dbReference type="InterPro" id="IPR029021">
    <property type="entry name" value="Prot-tyrosine_phosphatase-like"/>
</dbReference>
<dbReference type="OrthoDB" id="1188001at2"/>
<organism evidence="3 4">
    <name type="scientific">Phenylobacterium kunshanense</name>
    <dbReference type="NCBI Taxonomy" id="1445034"/>
    <lineage>
        <taxon>Bacteria</taxon>
        <taxon>Pseudomonadati</taxon>
        <taxon>Pseudomonadota</taxon>
        <taxon>Alphaproteobacteria</taxon>
        <taxon>Caulobacterales</taxon>
        <taxon>Caulobacteraceae</taxon>
        <taxon>Phenylobacterium</taxon>
    </lineage>
</organism>
<dbReference type="Gene3D" id="3.90.190.10">
    <property type="entry name" value="Protein tyrosine phosphatase superfamily"/>
    <property type="match status" value="1"/>
</dbReference>
<evidence type="ECO:0000259" key="2">
    <source>
        <dbReference type="PROSITE" id="PS50056"/>
    </source>
</evidence>
<evidence type="ECO:0000313" key="4">
    <source>
        <dbReference type="Proteomes" id="UP000249524"/>
    </source>
</evidence>
<dbReference type="InterPro" id="IPR000387">
    <property type="entry name" value="Tyr_Pase_dom"/>
</dbReference>
<name>A0A328BKX6_9CAUL</name>
<evidence type="ECO:0000256" key="1">
    <source>
        <dbReference type="ARBA" id="ARBA00009580"/>
    </source>
</evidence>
<dbReference type="GO" id="GO:0004721">
    <property type="term" value="F:phosphoprotein phosphatase activity"/>
    <property type="evidence" value="ECO:0007669"/>
    <property type="project" value="InterPro"/>
</dbReference>
<comment type="caution">
    <text evidence="3">The sequence shown here is derived from an EMBL/GenBank/DDBJ whole genome shotgun (WGS) entry which is preliminary data.</text>
</comment>
<dbReference type="InterPro" id="IPR016130">
    <property type="entry name" value="Tyr_Pase_AS"/>
</dbReference>
<accession>A0A328BKX6</accession>